<protein>
    <submittedName>
        <fullName evidence="2">Uncharacterized protein</fullName>
    </submittedName>
</protein>
<evidence type="ECO:0000313" key="2">
    <source>
        <dbReference type="EMBL" id="CAG6743779.1"/>
    </source>
</evidence>
<feature type="transmembrane region" description="Helical" evidence="1">
    <location>
        <begin position="50"/>
        <end position="70"/>
    </location>
</feature>
<dbReference type="AlphaFoldDB" id="A0A8D8ZA13"/>
<keyword evidence="1" id="KW-1133">Transmembrane helix</keyword>
<accession>A0A8D8ZA13</accession>
<keyword evidence="1" id="KW-0472">Membrane</keyword>
<dbReference type="EMBL" id="HBUF01453658">
    <property type="protein sequence ID" value="CAG6743779.1"/>
    <property type="molecule type" value="Transcribed_RNA"/>
</dbReference>
<evidence type="ECO:0000256" key="1">
    <source>
        <dbReference type="SAM" id="Phobius"/>
    </source>
</evidence>
<organism evidence="2">
    <name type="scientific">Cacopsylla melanoneura</name>
    <dbReference type="NCBI Taxonomy" id="428564"/>
    <lineage>
        <taxon>Eukaryota</taxon>
        <taxon>Metazoa</taxon>
        <taxon>Ecdysozoa</taxon>
        <taxon>Arthropoda</taxon>
        <taxon>Hexapoda</taxon>
        <taxon>Insecta</taxon>
        <taxon>Pterygota</taxon>
        <taxon>Neoptera</taxon>
        <taxon>Paraneoptera</taxon>
        <taxon>Hemiptera</taxon>
        <taxon>Sternorrhyncha</taxon>
        <taxon>Psylloidea</taxon>
        <taxon>Psyllidae</taxon>
        <taxon>Psyllinae</taxon>
        <taxon>Cacopsylla</taxon>
    </lineage>
</organism>
<reference evidence="2" key="1">
    <citation type="submission" date="2021-05" db="EMBL/GenBank/DDBJ databases">
        <authorList>
            <person name="Alioto T."/>
            <person name="Alioto T."/>
            <person name="Gomez Garrido J."/>
        </authorList>
    </citation>
    <scope>NUCLEOTIDE SEQUENCE</scope>
</reference>
<name>A0A8D8ZA13_9HEMI</name>
<proteinExistence type="predicted"/>
<keyword evidence="1" id="KW-0812">Transmembrane</keyword>
<sequence>MWPCGIVYFPIRDRLTMWHSVPYWPIHGKAVYFSFKYTPSQHFLSRPNCFFFFFWYLRSIMFLFSLRSFYSRKRAYQLSHNFGNNVPCSNIGACLTVDHSGRSYVRKRNHGLHGNA</sequence>